<reference evidence="2 3" key="1">
    <citation type="submission" date="2016-04" db="EMBL/GenBank/DDBJ databases">
        <title>A degradative enzymes factory behind the ericoid mycorrhizal symbiosis.</title>
        <authorList>
            <consortium name="DOE Joint Genome Institute"/>
            <person name="Martino E."/>
            <person name="Morin E."/>
            <person name="Grelet G."/>
            <person name="Kuo A."/>
            <person name="Kohler A."/>
            <person name="Daghino S."/>
            <person name="Barry K."/>
            <person name="Choi C."/>
            <person name="Cichocki N."/>
            <person name="Clum A."/>
            <person name="Copeland A."/>
            <person name="Hainaut M."/>
            <person name="Haridas S."/>
            <person name="Labutti K."/>
            <person name="Lindquist E."/>
            <person name="Lipzen A."/>
            <person name="Khouja H.-R."/>
            <person name="Murat C."/>
            <person name="Ohm R."/>
            <person name="Olson A."/>
            <person name="Spatafora J."/>
            <person name="Veneault-Fourrey C."/>
            <person name="Henrissat B."/>
            <person name="Grigoriev I."/>
            <person name="Martin F."/>
            <person name="Perotto S."/>
        </authorList>
    </citation>
    <scope>NUCLEOTIDE SEQUENCE [LARGE SCALE GENOMIC DNA]</scope>
    <source>
        <strain evidence="2 3">F</strain>
    </source>
</reference>
<keyword evidence="1" id="KW-0472">Membrane</keyword>
<gene>
    <name evidence="2" type="ORF">L207DRAFT_534027</name>
</gene>
<dbReference type="AlphaFoldDB" id="A0A2J6R887"/>
<organism evidence="2 3">
    <name type="scientific">Hyaloscypha variabilis (strain UAMH 11265 / GT02V1 / F)</name>
    <name type="common">Meliniomyces variabilis</name>
    <dbReference type="NCBI Taxonomy" id="1149755"/>
    <lineage>
        <taxon>Eukaryota</taxon>
        <taxon>Fungi</taxon>
        <taxon>Dikarya</taxon>
        <taxon>Ascomycota</taxon>
        <taxon>Pezizomycotina</taxon>
        <taxon>Leotiomycetes</taxon>
        <taxon>Helotiales</taxon>
        <taxon>Hyaloscyphaceae</taxon>
        <taxon>Hyaloscypha</taxon>
        <taxon>Hyaloscypha variabilis</taxon>
    </lineage>
</organism>
<protein>
    <submittedName>
        <fullName evidence="2">Uncharacterized protein</fullName>
    </submittedName>
</protein>
<name>A0A2J6R887_HYAVF</name>
<evidence type="ECO:0000313" key="3">
    <source>
        <dbReference type="Proteomes" id="UP000235786"/>
    </source>
</evidence>
<dbReference type="OrthoDB" id="10407808at2759"/>
<keyword evidence="1" id="KW-0812">Transmembrane</keyword>
<evidence type="ECO:0000256" key="1">
    <source>
        <dbReference type="SAM" id="Phobius"/>
    </source>
</evidence>
<dbReference type="EMBL" id="KZ613953">
    <property type="protein sequence ID" value="PMD34731.1"/>
    <property type="molecule type" value="Genomic_DNA"/>
</dbReference>
<keyword evidence="3" id="KW-1185">Reference proteome</keyword>
<dbReference type="Proteomes" id="UP000235786">
    <property type="component" value="Unassembled WGS sequence"/>
</dbReference>
<proteinExistence type="predicted"/>
<feature type="transmembrane region" description="Helical" evidence="1">
    <location>
        <begin position="43"/>
        <end position="69"/>
    </location>
</feature>
<accession>A0A2J6R887</accession>
<keyword evidence="1" id="KW-1133">Transmembrane helix</keyword>
<evidence type="ECO:0000313" key="2">
    <source>
        <dbReference type="EMBL" id="PMD34731.1"/>
    </source>
</evidence>
<sequence length="115" mass="12465">MAAVPLNRTLSAIASMPTLTANQTPASTSNPLSANQPPQWDAVAVYGFVLGLLAVMLAIPGTYLAIVALKRHREHEPRQYAINDIERGIQTQTSALEDERVEAIGIEQLQTEVDN</sequence>